<reference evidence="1" key="1">
    <citation type="submission" date="2021-01" db="EMBL/GenBank/DDBJ databases">
        <authorList>
            <consortium name="Aspergillus puulaauensis MK2 genome sequencing consortium"/>
            <person name="Kazuki M."/>
            <person name="Futagami T."/>
        </authorList>
    </citation>
    <scope>NUCLEOTIDE SEQUENCE</scope>
    <source>
        <strain evidence="1">MK2</strain>
    </source>
</reference>
<reference evidence="1" key="2">
    <citation type="submission" date="2021-02" db="EMBL/GenBank/DDBJ databases">
        <title>Aspergillus puulaauensis MK2 genome sequence.</title>
        <authorList>
            <person name="Futagami T."/>
            <person name="Mori K."/>
            <person name="Kadooka C."/>
            <person name="Tanaka T."/>
        </authorList>
    </citation>
    <scope>NUCLEOTIDE SEQUENCE</scope>
    <source>
        <strain evidence="1">MK2</strain>
    </source>
</reference>
<dbReference type="RefSeq" id="XP_041556714.1">
    <property type="nucleotide sequence ID" value="XM_041704094.1"/>
</dbReference>
<dbReference type="GeneID" id="64974525"/>
<accession>A0A7R8APG0</accession>
<name>A0A7R8APG0_9EURO</name>
<dbReference type="EMBL" id="AP024446">
    <property type="protein sequence ID" value="BCS24520.1"/>
    <property type="molecule type" value="Genomic_DNA"/>
</dbReference>
<keyword evidence="2" id="KW-1185">Reference proteome</keyword>
<dbReference type="KEGG" id="apuu:APUU_40964A"/>
<gene>
    <name evidence="1" type="ORF">APUU_40964A</name>
</gene>
<dbReference type="AlphaFoldDB" id="A0A7R8APG0"/>
<organism evidence="1 2">
    <name type="scientific">Aspergillus puulaauensis</name>
    <dbReference type="NCBI Taxonomy" id="1220207"/>
    <lineage>
        <taxon>Eukaryota</taxon>
        <taxon>Fungi</taxon>
        <taxon>Dikarya</taxon>
        <taxon>Ascomycota</taxon>
        <taxon>Pezizomycotina</taxon>
        <taxon>Eurotiomycetes</taxon>
        <taxon>Eurotiomycetidae</taxon>
        <taxon>Eurotiales</taxon>
        <taxon>Aspergillaceae</taxon>
        <taxon>Aspergillus</taxon>
    </lineage>
</organism>
<sequence>MFGIHTKSIYTKLQLQSDHHSHSLTASELSRELPELTIPLTNFDCACTDFTPTSRNTLPKGNLFLDVSGCIMDHKFA</sequence>
<dbReference type="Proteomes" id="UP000654913">
    <property type="component" value="Chromosome 4"/>
</dbReference>
<evidence type="ECO:0000313" key="1">
    <source>
        <dbReference type="EMBL" id="BCS24520.1"/>
    </source>
</evidence>
<evidence type="ECO:0000313" key="2">
    <source>
        <dbReference type="Proteomes" id="UP000654913"/>
    </source>
</evidence>
<proteinExistence type="predicted"/>
<protein>
    <submittedName>
        <fullName evidence="1">Uncharacterized protein</fullName>
    </submittedName>
</protein>